<dbReference type="Pfam" id="PF07729">
    <property type="entry name" value="FCD"/>
    <property type="match status" value="1"/>
</dbReference>
<dbReference type="InterPro" id="IPR036388">
    <property type="entry name" value="WH-like_DNA-bd_sf"/>
</dbReference>
<dbReference type="SUPFAM" id="SSF46785">
    <property type="entry name" value="Winged helix' DNA-binding domain"/>
    <property type="match status" value="1"/>
</dbReference>
<keyword evidence="2" id="KW-0238">DNA-binding</keyword>
<dbReference type="Gene3D" id="1.10.10.10">
    <property type="entry name" value="Winged helix-like DNA-binding domain superfamily/Winged helix DNA-binding domain"/>
    <property type="match status" value="1"/>
</dbReference>
<dbReference type="PROSITE" id="PS50949">
    <property type="entry name" value="HTH_GNTR"/>
    <property type="match status" value="1"/>
</dbReference>
<dbReference type="GeneID" id="10359685"/>
<feature type="domain" description="HTH gntR-type" evidence="4">
    <location>
        <begin position="1"/>
        <end position="66"/>
    </location>
</feature>
<dbReference type="eggNOG" id="arCOG06044">
    <property type="taxonomic scope" value="Archaea"/>
</dbReference>
<dbReference type="KEGG" id="tuz:TUZN_0135"/>
<dbReference type="RefSeq" id="WP_013678972.1">
    <property type="nucleotide sequence ID" value="NC_015315.1"/>
</dbReference>
<dbReference type="PANTHER" id="PTHR43537:SF5">
    <property type="entry name" value="UXU OPERON TRANSCRIPTIONAL REGULATOR"/>
    <property type="match status" value="1"/>
</dbReference>
<dbReference type="OrthoDB" id="56898at2157"/>
<name>F2L1G6_THEU7</name>
<evidence type="ECO:0000313" key="5">
    <source>
        <dbReference type="EMBL" id="AEA11636.1"/>
    </source>
</evidence>
<sequence length="213" mass="24369">MLHEKAYRLILEAILDGRLPPGRLLKEEHLSAWLGMSRTPIREALARLERDGFVVKRGRSYAVALLSKEEVLEMYEVRIPLEMTSAKLAALRAPSHVLDKLKEIVSAMSVESSRDVSPDPLRLMALGGAFHEIISEGASNKFLRDGLANIRMRLTPARLQVFLDTSRRRQEVEEHRAVFEAIASRNQSDAEYYMELHETNVLRFLRDNFAVMR</sequence>
<dbReference type="HOGENOM" id="CLU_017584_5_3_2"/>
<reference key="2">
    <citation type="submission" date="2011-03" db="EMBL/GenBank/DDBJ databases">
        <title>Complete genome sequence of the thermoacidophilic crenarchaeon Thermoproteus uzoniensis 768-20.</title>
        <authorList>
            <person name="Mardanov A.V."/>
            <person name="Gumerov V.M."/>
            <person name="Beletsky A.V."/>
            <person name="Prokofeva M.I."/>
            <person name="Bonch-Osmolovskaya E.A."/>
            <person name="Ravin N.V."/>
            <person name="Skryabin K.G."/>
        </authorList>
    </citation>
    <scope>NUCLEOTIDE SEQUENCE</scope>
    <source>
        <strain>768-20</strain>
    </source>
</reference>
<protein>
    <submittedName>
        <fullName evidence="5">Transcriptional regulator, GntR family</fullName>
    </submittedName>
</protein>
<dbReference type="STRING" id="999630.TUZN_0135"/>
<organism evidence="5 6">
    <name type="scientific">Thermoproteus uzoniensis (strain 768-20)</name>
    <dbReference type="NCBI Taxonomy" id="999630"/>
    <lineage>
        <taxon>Archaea</taxon>
        <taxon>Thermoproteota</taxon>
        <taxon>Thermoprotei</taxon>
        <taxon>Thermoproteales</taxon>
        <taxon>Thermoproteaceae</taxon>
        <taxon>Thermoproteus</taxon>
    </lineage>
</organism>
<dbReference type="AlphaFoldDB" id="F2L1G6"/>
<evidence type="ECO:0000256" key="2">
    <source>
        <dbReference type="ARBA" id="ARBA00023125"/>
    </source>
</evidence>
<evidence type="ECO:0000313" key="6">
    <source>
        <dbReference type="Proteomes" id="UP000008138"/>
    </source>
</evidence>
<dbReference type="GO" id="GO:0003700">
    <property type="term" value="F:DNA-binding transcription factor activity"/>
    <property type="evidence" value="ECO:0007669"/>
    <property type="project" value="InterPro"/>
</dbReference>
<dbReference type="InterPro" id="IPR000524">
    <property type="entry name" value="Tscrpt_reg_HTH_GntR"/>
</dbReference>
<dbReference type="SMART" id="SM00345">
    <property type="entry name" value="HTH_GNTR"/>
    <property type="match status" value="1"/>
</dbReference>
<dbReference type="InterPro" id="IPR008920">
    <property type="entry name" value="TF_FadR/GntR_C"/>
</dbReference>
<dbReference type="PRINTS" id="PR00035">
    <property type="entry name" value="HTHGNTR"/>
</dbReference>
<dbReference type="InterPro" id="IPR011711">
    <property type="entry name" value="GntR_C"/>
</dbReference>
<accession>F2L1G6</accession>
<keyword evidence="3" id="KW-0804">Transcription</keyword>
<dbReference type="PANTHER" id="PTHR43537">
    <property type="entry name" value="TRANSCRIPTIONAL REGULATOR, GNTR FAMILY"/>
    <property type="match status" value="1"/>
</dbReference>
<evidence type="ECO:0000256" key="3">
    <source>
        <dbReference type="ARBA" id="ARBA00023163"/>
    </source>
</evidence>
<proteinExistence type="predicted"/>
<dbReference type="InterPro" id="IPR036390">
    <property type="entry name" value="WH_DNA-bd_sf"/>
</dbReference>
<evidence type="ECO:0000256" key="1">
    <source>
        <dbReference type="ARBA" id="ARBA00023015"/>
    </source>
</evidence>
<dbReference type="GO" id="GO:0003677">
    <property type="term" value="F:DNA binding"/>
    <property type="evidence" value="ECO:0007669"/>
    <property type="project" value="UniProtKB-KW"/>
</dbReference>
<keyword evidence="1" id="KW-0805">Transcription regulation</keyword>
<gene>
    <name evidence="5" type="ordered locus">TUZN_0135</name>
</gene>
<dbReference type="Pfam" id="PF00392">
    <property type="entry name" value="GntR"/>
    <property type="match status" value="1"/>
</dbReference>
<dbReference type="Gene3D" id="1.20.120.530">
    <property type="entry name" value="GntR ligand-binding domain-like"/>
    <property type="match status" value="1"/>
</dbReference>
<dbReference type="SUPFAM" id="SSF48008">
    <property type="entry name" value="GntR ligand-binding domain-like"/>
    <property type="match status" value="1"/>
</dbReference>
<dbReference type="SMART" id="SM00895">
    <property type="entry name" value="FCD"/>
    <property type="match status" value="1"/>
</dbReference>
<dbReference type="CDD" id="cd07377">
    <property type="entry name" value="WHTH_GntR"/>
    <property type="match status" value="1"/>
</dbReference>
<dbReference type="EMBL" id="CP002590">
    <property type="protein sequence ID" value="AEA11636.1"/>
    <property type="molecule type" value="Genomic_DNA"/>
</dbReference>
<evidence type="ECO:0000259" key="4">
    <source>
        <dbReference type="PROSITE" id="PS50949"/>
    </source>
</evidence>
<reference evidence="5 6" key="1">
    <citation type="journal article" date="2011" name="J. Bacteriol.">
        <title>Complete genome sequence of the thermoacidophilic crenarchaeon Thermoproteus uzoniensis 768-20.</title>
        <authorList>
            <person name="Mardanov A.V."/>
            <person name="Gumerov V.M."/>
            <person name="Beletsky A.V."/>
            <person name="Prokofeva M.I."/>
            <person name="Bonch-Osmolovskaya E.A."/>
            <person name="Ravin N.V."/>
            <person name="Skryabin K.G."/>
        </authorList>
    </citation>
    <scope>NUCLEOTIDE SEQUENCE [LARGE SCALE GENOMIC DNA]</scope>
    <source>
        <strain evidence="5 6">768-20</strain>
    </source>
</reference>
<keyword evidence="6" id="KW-1185">Reference proteome</keyword>
<dbReference type="Proteomes" id="UP000008138">
    <property type="component" value="Chromosome"/>
</dbReference>